<evidence type="ECO:0000256" key="1">
    <source>
        <dbReference type="SAM" id="MobiDB-lite"/>
    </source>
</evidence>
<accession>A0AAU7LNN4</accession>
<dbReference type="RefSeq" id="WP_349277353.1">
    <property type="nucleotide sequence ID" value="NZ_CBCSCU010000024.1"/>
</dbReference>
<gene>
    <name evidence="3" type="ORF">ABLV49_14190</name>
</gene>
<dbReference type="EMBL" id="CP157675">
    <property type="protein sequence ID" value="XBP69048.1"/>
    <property type="molecule type" value="Genomic_DNA"/>
</dbReference>
<sequence length="208" mass="23378">MKSKLFTASLVTSALFAGLGVAPAMAQGTNTPRIDQAQQAISTRIQQGMASGHITPSEAQVLIRRERDIQMRENQYKANGSANPQERQQLRADLSALNADVERMMANRDVVRPGYAGNPGDAANTPGIDNREYQIGQRIDEGVRSGRITPREARRLERREREIARHEAFFKSDGVVTRQERRQLRDELDALRGDVERMMHNNERNGRG</sequence>
<keyword evidence="2" id="KW-0732">Signal</keyword>
<dbReference type="AlphaFoldDB" id="A0AAU7LNN4"/>
<name>A0AAU7LNN4_9BURK</name>
<organism evidence="3">
    <name type="scientific">Polaromonas hydrogenivorans</name>
    <dbReference type="NCBI Taxonomy" id="335476"/>
    <lineage>
        <taxon>Bacteria</taxon>
        <taxon>Pseudomonadati</taxon>
        <taxon>Pseudomonadota</taxon>
        <taxon>Betaproteobacteria</taxon>
        <taxon>Burkholderiales</taxon>
        <taxon>Comamonadaceae</taxon>
        <taxon>Polaromonas</taxon>
    </lineage>
</organism>
<feature type="signal peptide" evidence="2">
    <location>
        <begin position="1"/>
        <end position="26"/>
    </location>
</feature>
<reference evidence="3" key="1">
    <citation type="submission" date="2024-05" db="EMBL/GenBank/DDBJ databases">
        <authorList>
            <person name="Bunk B."/>
            <person name="Swiderski J."/>
            <person name="Sproer C."/>
            <person name="Thiel V."/>
        </authorList>
    </citation>
    <scope>NUCLEOTIDE SEQUENCE</scope>
    <source>
        <strain evidence="3">DSM 17735</strain>
    </source>
</reference>
<evidence type="ECO:0000256" key="2">
    <source>
        <dbReference type="SAM" id="SignalP"/>
    </source>
</evidence>
<feature type="region of interest" description="Disordered" evidence="1">
    <location>
        <begin position="111"/>
        <end position="132"/>
    </location>
</feature>
<feature type="chain" id="PRO_5044008936" evidence="2">
    <location>
        <begin position="27"/>
        <end position="208"/>
    </location>
</feature>
<proteinExistence type="predicted"/>
<protein>
    <submittedName>
        <fullName evidence="3">Uncharacterized protein</fullName>
    </submittedName>
</protein>
<evidence type="ECO:0000313" key="3">
    <source>
        <dbReference type="EMBL" id="XBP69048.1"/>
    </source>
</evidence>